<dbReference type="SUPFAM" id="SSF109604">
    <property type="entry name" value="HD-domain/PDEase-like"/>
    <property type="match status" value="1"/>
</dbReference>
<evidence type="ECO:0000313" key="1">
    <source>
        <dbReference type="EMBL" id="STZ07438.1"/>
    </source>
</evidence>
<sequence length="202" mass="24193">MINYLNSHWQFIFSHGHQTLFDNLITHYQQPHRHYHNLTHLSECFMWFDEIKDNLYRPDLVAIALFYHDVIYNPKSPTNEYDSSVMMKDELQGILSDTDIGITERYILATKDHINPLTGDDKADLDYLLDIDLAILGSDLDRFDEYNHQIRQEYAWVNGLIYHFKRKAVLKGFYQKDRVYLTDYFYDRLESQTRGNLRNITN</sequence>
<dbReference type="PANTHER" id="PTHR21174">
    <property type="match status" value="1"/>
</dbReference>
<dbReference type="OrthoDB" id="9808993at2"/>
<dbReference type="RefSeq" id="WP_036387449.1">
    <property type="nucleotide sequence ID" value="NZ_UGQB01000004.1"/>
</dbReference>
<protein>
    <submittedName>
        <fullName evidence="1">Uncharacterized protein conserved in bacteria</fullName>
    </submittedName>
</protein>
<gene>
    <name evidence="1" type="ORF">NCTC12877_00402</name>
</gene>
<organism evidence="1 2">
    <name type="scientific">Moraxella caprae</name>
    <dbReference type="NCBI Taxonomy" id="90240"/>
    <lineage>
        <taxon>Bacteria</taxon>
        <taxon>Pseudomonadati</taxon>
        <taxon>Pseudomonadota</taxon>
        <taxon>Gammaproteobacteria</taxon>
        <taxon>Moraxellales</taxon>
        <taxon>Moraxellaceae</taxon>
        <taxon>Moraxella</taxon>
    </lineage>
</organism>
<dbReference type="AlphaFoldDB" id="A0A378QXE1"/>
<name>A0A378QXE1_9GAMM</name>
<accession>A0A378QXE1</accession>
<dbReference type="EMBL" id="UGQB01000004">
    <property type="protein sequence ID" value="STZ07438.1"/>
    <property type="molecule type" value="Genomic_DNA"/>
</dbReference>
<dbReference type="PANTHER" id="PTHR21174:SF0">
    <property type="entry name" value="HD PHOSPHOHYDROLASE FAMILY PROTEIN-RELATED"/>
    <property type="match status" value="1"/>
</dbReference>
<reference evidence="1 2" key="1">
    <citation type="submission" date="2018-06" db="EMBL/GenBank/DDBJ databases">
        <authorList>
            <consortium name="Pathogen Informatics"/>
            <person name="Doyle S."/>
        </authorList>
    </citation>
    <scope>NUCLEOTIDE SEQUENCE [LARGE SCALE GENOMIC DNA]</scope>
    <source>
        <strain evidence="1 2">NCTC12877</strain>
    </source>
</reference>
<dbReference type="PIRSF" id="PIRSF035170">
    <property type="entry name" value="HD_phosphohydro"/>
    <property type="match status" value="1"/>
</dbReference>
<dbReference type="InterPro" id="IPR009218">
    <property type="entry name" value="HD_phosphohydro"/>
</dbReference>
<dbReference type="STRING" id="1122244.GCA_000426885_00875"/>
<keyword evidence="2" id="KW-1185">Reference proteome</keyword>
<proteinExistence type="predicted"/>
<evidence type="ECO:0000313" key="2">
    <source>
        <dbReference type="Proteomes" id="UP000254065"/>
    </source>
</evidence>
<dbReference type="Proteomes" id="UP000254065">
    <property type="component" value="Unassembled WGS sequence"/>
</dbReference>